<reference evidence="2 3" key="1">
    <citation type="submission" date="2016-07" db="EMBL/GenBank/DDBJ databases">
        <title>Pervasive Adenine N6-methylation of Active Genes in Fungi.</title>
        <authorList>
            <consortium name="DOE Joint Genome Institute"/>
            <person name="Mondo S.J."/>
            <person name="Dannebaum R.O."/>
            <person name="Kuo R.C."/>
            <person name="Labutti K."/>
            <person name="Haridas S."/>
            <person name="Kuo A."/>
            <person name="Salamov A."/>
            <person name="Ahrendt S.R."/>
            <person name="Lipzen A."/>
            <person name="Sullivan W."/>
            <person name="Andreopoulos W.B."/>
            <person name="Clum A."/>
            <person name="Lindquist E."/>
            <person name="Daum C."/>
            <person name="Ramamoorthy G.K."/>
            <person name="Gryganskyi A."/>
            <person name="Culley D."/>
            <person name="Magnuson J.K."/>
            <person name="James T.Y."/>
            <person name="O'Malley M.A."/>
            <person name="Stajich J.E."/>
            <person name="Spatafora J.W."/>
            <person name="Visel A."/>
            <person name="Grigoriev I.V."/>
        </authorList>
    </citation>
    <scope>NUCLEOTIDE SEQUENCE [LARGE SCALE GENOMIC DNA]</scope>
    <source>
        <strain evidence="2 3">JEL800</strain>
    </source>
</reference>
<sequence length="409" mass="44544">MFTFESIPSTGLVRVSHQPDAVPSTYHIQSDTEAIAALINNDSFSGILPEEGSTSTTNQLSALTTKEKNDILLPMNGASVSESLIAPMNVNLSTSNLLEELSAFDAAAYVCTEPVRSSPTTPKIELKVLEKLMDGLTIQLEADGTVESVGHIDSLLDGYMDSVPSSVTEKCFEFTNLPEDSMDSASVTPGKKRQQAAMLPHAHNITDGIDGSKKELSIIVETYNQNLEPLEPRNVPIDVPNSVIEPNNLCLFAEDSELSLMSQFNSFDEQSFVKPLEAISDSTTVSSESKDALSPVKKMSEIVPTLFPITPVPLTIVESVSSDVKSNSILISPDKDLKSTPLSFNDSANVFWPENELRSTDELSKSSQHAPEVPVVEKTPTSAQNPVEIIISKEDYFPAHIMRKVWNQK</sequence>
<evidence type="ECO:0000313" key="3">
    <source>
        <dbReference type="Proteomes" id="UP000193642"/>
    </source>
</evidence>
<accession>A0A1Y2CQK6</accession>
<comment type="caution">
    <text evidence="2">The sequence shown here is derived from an EMBL/GenBank/DDBJ whole genome shotgun (WGS) entry which is preliminary data.</text>
</comment>
<proteinExistence type="predicted"/>
<name>A0A1Y2CQK6_9FUNG</name>
<evidence type="ECO:0000313" key="2">
    <source>
        <dbReference type="EMBL" id="ORY49312.1"/>
    </source>
</evidence>
<gene>
    <name evidence="2" type="ORF">BCR33DRAFT_579555</name>
</gene>
<evidence type="ECO:0000256" key="1">
    <source>
        <dbReference type="SAM" id="MobiDB-lite"/>
    </source>
</evidence>
<protein>
    <submittedName>
        <fullName evidence="2">Uncharacterized protein</fullName>
    </submittedName>
</protein>
<dbReference type="AlphaFoldDB" id="A0A1Y2CQK6"/>
<dbReference type="EMBL" id="MCGO01000009">
    <property type="protein sequence ID" value="ORY49312.1"/>
    <property type="molecule type" value="Genomic_DNA"/>
</dbReference>
<keyword evidence="3" id="KW-1185">Reference proteome</keyword>
<feature type="region of interest" description="Disordered" evidence="1">
    <location>
        <begin position="360"/>
        <end position="379"/>
    </location>
</feature>
<dbReference type="Proteomes" id="UP000193642">
    <property type="component" value="Unassembled WGS sequence"/>
</dbReference>
<organism evidence="2 3">
    <name type="scientific">Rhizoclosmatium globosum</name>
    <dbReference type="NCBI Taxonomy" id="329046"/>
    <lineage>
        <taxon>Eukaryota</taxon>
        <taxon>Fungi</taxon>
        <taxon>Fungi incertae sedis</taxon>
        <taxon>Chytridiomycota</taxon>
        <taxon>Chytridiomycota incertae sedis</taxon>
        <taxon>Chytridiomycetes</taxon>
        <taxon>Chytridiales</taxon>
        <taxon>Chytriomycetaceae</taxon>
        <taxon>Rhizoclosmatium</taxon>
    </lineage>
</organism>